<evidence type="ECO:0000256" key="3">
    <source>
        <dbReference type="ARBA" id="ARBA00022723"/>
    </source>
</evidence>
<evidence type="ECO:0000256" key="2">
    <source>
        <dbReference type="ARBA" id="ARBA00022679"/>
    </source>
</evidence>
<dbReference type="InterPro" id="IPR050748">
    <property type="entry name" value="Glycosyltrans_8_dom-fam"/>
</dbReference>
<dbReference type="InterPro" id="IPR002495">
    <property type="entry name" value="Glyco_trans_8"/>
</dbReference>
<dbReference type="Gene3D" id="3.90.550.10">
    <property type="entry name" value="Spore Coat Polysaccharide Biosynthesis Protein SpsA, Chain A"/>
    <property type="match status" value="1"/>
</dbReference>
<name>A0A506U3J5_9HYPH</name>
<dbReference type="CDD" id="cd04194">
    <property type="entry name" value="GT8_A4GalT_like"/>
    <property type="match status" value="1"/>
</dbReference>
<dbReference type="Proteomes" id="UP000318801">
    <property type="component" value="Unassembled WGS sequence"/>
</dbReference>
<comment type="caution">
    <text evidence="5">The sequence shown here is derived from an EMBL/GenBank/DDBJ whole genome shotgun (WGS) entry which is preliminary data.</text>
</comment>
<organism evidence="5 6">
    <name type="scientific">Martelella alba</name>
    <dbReference type="NCBI Taxonomy" id="2590451"/>
    <lineage>
        <taxon>Bacteria</taxon>
        <taxon>Pseudomonadati</taxon>
        <taxon>Pseudomonadota</taxon>
        <taxon>Alphaproteobacteria</taxon>
        <taxon>Hyphomicrobiales</taxon>
        <taxon>Aurantimonadaceae</taxon>
        <taxon>Martelella</taxon>
    </lineage>
</organism>
<dbReference type="OrthoDB" id="5672604at2"/>
<gene>
    <name evidence="5" type="ORF">FJU08_19230</name>
</gene>
<dbReference type="EMBL" id="VHLG01000015">
    <property type="protein sequence ID" value="TPW27861.1"/>
    <property type="molecule type" value="Genomic_DNA"/>
</dbReference>
<evidence type="ECO:0000313" key="6">
    <source>
        <dbReference type="Proteomes" id="UP000318801"/>
    </source>
</evidence>
<evidence type="ECO:0000256" key="1">
    <source>
        <dbReference type="ARBA" id="ARBA00022676"/>
    </source>
</evidence>
<dbReference type="Pfam" id="PF14393">
    <property type="entry name" value="DUF4422"/>
    <property type="match status" value="1"/>
</dbReference>
<dbReference type="GO" id="GO:0046872">
    <property type="term" value="F:metal ion binding"/>
    <property type="evidence" value="ECO:0007669"/>
    <property type="project" value="UniProtKB-KW"/>
</dbReference>
<dbReference type="SUPFAM" id="SSF53448">
    <property type="entry name" value="Nucleotide-diphospho-sugar transferases"/>
    <property type="match status" value="1"/>
</dbReference>
<keyword evidence="2" id="KW-0808">Transferase</keyword>
<dbReference type="InterPro" id="IPR029044">
    <property type="entry name" value="Nucleotide-diphossugar_trans"/>
</dbReference>
<feature type="domain" description="DUF4422" evidence="4">
    <location>
        <begin position="9"/>
        <end position="241"/>
    </location>
</feature>
<keyword evidence="6" id="KW-1185">Reference proteome</keyword>
<dbReference type="PANTHER" id="PTHR13778:SF47">
    <property type="entry name" value="LIPOPOLYSACCHARIDE 1,3-GALACTOSYLTRANSFERASE"/>
    <property type="match status" value="1"/>
</dbReference>
<dbReference type="AlphaFoldDB" id="A0A506U3J5"/>
<keyword evidence="3" id="KW-0479">Metal-binding</keyword>
<evidence type="ECO:0000259" key="4">
    <source>
        <dbReference type="Pfam" id="PF14393"/>
    </source>
</evidence>
<evidence type="ECO:0000313" key="5">
    <source>
        <dbReference type="EMBL" id="TPW27861.1"/>
    </source>
</evidence>
<dbReference type="RefSeq" id="WP_141150670.1">
    <property type="nucleotide sequence ID" value="NZ_VHLG01000015.1"/>
</dbReference>
<dbReference type="GO" id="GO:0016757">
    <property type="term" value="F:glycosyltransferase activity"/>
    <property type="evidence" value="ECO:0007669"/>
    <property type="project" value="UniProtKB-KW"/>
</dbReference>
<keyword evidence="1" id="KW-0328">Glycosyltransferase</keyword>
<accession>A0A506U3J5</accession>
<dbReference type="PANTHER" id="PTHR13778">
    <property type="entry name" value="GLYCOSYLTRANSFERASE 8 DOMAIN-CONTAINING PROTEIN"/>
    <property type="match status" value="1"/>
</dbReference>
<proteinExistence type="predicted"/>
<sequence>MISKKIFVSVVYFKKSEVIRTAYLNPVQAGAAVAGRERLDGILGDDSGDNISVKNAAWNELTAIYWMRHNVDAEYYGTMHYRRLLCFSAKAPHHLPFCAVGESEYERFGWDDALIEKACSENDILIPQRRPVLLFGMPELELTPLEFYAHQHQIADMALIEEIVREQSPHIYPYFVRVLTGRRVFFNNITVMRKALFIEYADWLTAVIEAAEKRRDLGDYDAYQGRIWGFLAEYLTNAYVLYAEAVHDAKVKELPLAWGTRPVPEISPEQALARARGLRRVQEQLPAAQGGEDIHVAFTITKGYVAHLATSILSCLQTTANPARLNIFVVNDGSIGASDRDRLMALAGRYAARLSFVDFDDRSLRWLPQERPNSVTAVYYRLALHRLLPDTVDRVIYLDADLLLIEPLEHLWETDLEGCGIAAAPESAGLLHSRRLRMPYGSRYFSAGVLLIDLATMRRMDFDQAVLTIMREKGSDMVSHVDDILNLLFCGNVKMLHLRWNAVTKLYEENALEPSYDEAEGNLAAKEPSIIHFSGKAKPWKRKCVHPLSELYWDYRNQTPWAESWREQHIRQLFRYLRLKHRDRKRRLGYKLSSGG</sequence>
<protein>
    <submittedName>
        <fullName evidence="5">DUF4422 domain-containing protein</fullName>
    </submittedName>
</protein>
<dbReference type="InterPro" id="IPR025536">
    <property type="entry name" value="DUF4422"/>
</dbReference>
<reference evidence="5 6" key="1">
    <citation type="submission" date="2019-06" db="EMBL/GenBank/DDBJ databases">
        <authorList>
            <person name="Li M."/>
        </authorList>
    </citation>
    <scope>NUCLEOTIDE SEQUENCE [LARGE SCALE GENOMIC DNA]</scope>
    <source>
        <strain evidence="5 6">BGMRC2036</strain>
    </source>
</reference>
<dbReference type="Pfam" id="PF01501">
    <property type="entry name" value="Glyco_transf_8"/>
    <property type="match status" value="1"/>
</dbReference>